<proteinExistence type="inferred from homology"/>
<dbReference type="InterPro" id="IPR016024">
    <property type="entry name" value="ARM-type_fold"/>
</dbReference>
<dbReference type="SMART" id="SM00543">
    <property type="entry name" value="MIF4G"/>
    <property type="match status" value="1"/>
</dbReference>
<evidence type="ECO:0000313" key="9">
    <source>
        <dbReference type="Proteomes" id="UP001408789"/>
    </source>
</evidence>
<evidence type="ECO:0000256" key="1">
    <source>
        <dbReference type="ARBA" id="ARBA00004604"/>
    </source>
</evidence>
<dbReference type="GO" id="GO:0003723">
    <property type="term" value="F:RNA binding"/>
    <property type="evidence" value="ECO:0007669"/>
    <property type="project" value="InterPro"/>
</dbReference>
<name>A0AAP0DQW3_9ASTR</name>
<dbReference type="InterPro" id="IPR050781">
    <property type="entry name" value="CWC22_splicing_factor"/>
</dbReference>
<dbReference type="GO" id="GO:0006417">
    <property type="term" value="P:regulation of translation"/>
    <property type="evidence" value="ECO:0007669"/>
    <property type="project" value="UniProtKB-KW"/>
</dbReference>
<keyword evidence="4" id="KW-0539">Nucleus</keyword>
<evidence type="ECO:0000256" key="6">
    <source>
        <dbReference type="SAM" id="Phobius"/>
    </source>
</evidence>
<dbReference type="PANTHER" id="PTHR18034:SF4">
    <property type="entry name" value="NUCLEOLAR MIF4G DOMAIN-CONTAINING PROTEIN 1"/>
    <property type="match status" value="1"/>
</dbReference>
<dbReference type="EMBL" id="JBCNJP010000003">
    <property type="protein sequence ID" value="KAK9079326.1"/>
    <property type="molecule type" value="Genomic_DNA"/>
</dbReference>
<dbReference type="GO" id="GO:0005730">
    <property type="term" value="C:nucleolus"/>
    <property type="evidence" value="ECO:0007669"/>
    <property type="project" value="UniProtKB-SubCell"/>
</dbReference>
<dbReference type="PANTHER" id="PTHR18034">
    <property type="entry name" value="CELL CYCLE CONTROL PROTEIN CWF22-RELATED"/>
    <property type="match status" value="1"/>
</dbReference>
<feature type="region of interest" description="Disordered" evidence="5">
    <location>
        <begin position="156"/>
        <end position="195"/>
    </location>
</feature>
<keyword evidence="9" id="KW-1185">Reference proteome</keyword>
<evidence type="ECO:0000259" key="7">
    <source>
        <dbReference type="PROSITE" id="PS51366"/>
    </source>
</evidence>
<accession>A0AAP0DQW3</accession>
<comment type="caution">
    <text evidence="8">The sequence shown here is derived from an EMBL/GenBank/DDBJ whole genome shotgun (WGS) entry which is preliminary data.</text>
</comment>
<feature type="transmembrane region" description="Helical" evidence="6">
    <location>
        <begin position="394"/>
        <end position="419"/>
    </location>
</feature>
<dbReference type="Proteomes" id="UP001408789">
    <property type="component" value="Unassembled WGS sequence"/>
</dbReference>
<keyword evidence="6" id="KW-1133">Transmembrane helix</keyword>
<keyword evidence="6" id="KW-0472">Membrane</keyword>
<comment type="similarity">
    <text evidence="2">Belongs to the CWC22 family.</text>
</comment>
<evidence type="ECO:0000313" key="8">
    <source>
        <dbReference type="EMBL" id="KAK9079326.1"/>
    </source>
</evidence>
<dbReference type="InterPro" id="IPR003890">
    <property type="entry name" value="MIF4G-like_typ-3"/>
</dbReference>
<dbReference type="Pfam" id="PF02847">
    <property type="entry name" value="MA3"/>
    <property type="match status" value="1"/>
</dbReference>
<reference evidence="8 9" key="1">
    <citation type="submission" date="2024-04" db="EMBL/GenBank/DDBJ databases">
        <title>The reference genome of an endangered Asteraceae, Deinandra increscens subsp. villosa, native to the Central Coast of California.</title>
        <authorList>
            <person name="Guilliams M."/>
            <person name="Hasenstab-Lehman K."/>
            <person name="Meyer R."/>
            <person name="Mcevoy S."/>
        </authorList>
    </citation>
    <scope>NUCLEOTIDE SEQUENCE [LARGE SCALE GENOMIC DNA]</scope>
    <source>
        <tissue evidence="8">Leaf</tissue>
    </source>
</reference>
<keyword evidence="6" id="KW-0812">Transmembrane</keyword>
<dbReference type="GO" id="GO:0042274">
    <property type="term" value="P:ribosomal small subunit biogenesis"/>
    <property type="evidence" value="ECO:0007669"/>
    <property type="project" value="TreeGrafter"/>
</dbReference>
<organism evidence="8 9">
    <name type="scientific">Deinandra increscens subsp. villosa</name>
    <dbReference type="NCBI Taxonomy" id="3103831"/>
    <lineage>
        <taxon>Eukaryota</taxon>
        <taxon>Viridiplantae</taxon>
        <taxon>Streptophyta</taxon>
        <taxon>Embryophyta</taxon>
        <taxon>Tracheophyta</taxon>
        <taxon>Spermatophyta</taxon>
        <taxon>Magnoliopsida</taxon>
        <taxon>eudicotyledons</taxon>
        <taxon>Gunneridae</taxon>
        <taxon>Pentapetalae</taxon>
        <taxon>asterids</taxon>
        <taxon>campanulids</taxon>
        <taxon>Asterales</taxon>
        <taxon>Asteraceae</taxon>
        <taxon>Asteroideae</taxon>
        <taxon>Heliantheae alliance</taxon>
        <taxon>Madieae</taxon>
        <taxon>Madiinae</taxon>
        <taxon>Deinandra</taxon>
    </lineage>
</organism>
<dbReference type="Gene3D" id="1.25.40.180">
    <property type="match status" value="1"/>
</dbReference>
<dbReference type="AlphaFoldDB" id="A0AAP0DQW3"/>
<evidence type="ECO:0000256" key="3">
    <source>
        <dbReference type="ARBA" id="ARBA00022845"/>
    </source>
</evidence>
<gene>
    <name evidence="8" type="ORF">SSX86_000997</name>
</gene>
<keyword evidence="3" id="KW-0810">Translation regulation</keyword>
<dbReference type="SUPFAM" id="SSF48371">
    <property type="entry name" value="ARM repeat"/>
    <property type="match status" value="1"/>
</dbReference>
<comment type="subcellular location">
    <subcellularLocation>
        <location evidence="1">Nucleus</location>
        <location evidence="1">Nucleolus</location>
    </subcellularLocation>
</comment>
<feature type="region of interest" description="Disordered" evidence="5">
    <location>
        <begin position="45"/>
        <end position="65"/>
    </location>
</feature>
<evidence type="ECO:0000256" key="4">
    <source>
        <dbReference type="ARBA" id="ARBA00023242"/>
    </source>
</evidence>
<dbReference type="PROSITE" id="PS51366">
    <property type="entry name" value="MI"/>
    <property type="match status" value="1"/>
</dbReference>
<evidence type="ECO:0000256" key="2">
    <source>
        <dbReference type="ARBA" id="ARBA00006856"/>
    </source>
</evidence>
<feature type="compositionally biased region" description="Basic and acidic residues" evidence="5">
    <location>
        <begin position="45"/>
        <end position="55"/>
    </location>
</feature>
<sequence length="829" mass="94634">MRSEDGKRRGVGNLASGGHHWRQPTRRRLFSDLPGDLFQTLPLPEKRNATVERTDPGNGRLPRRQTPPWCLISIEQVCRKNSEVKTRRERRKEARLGKNKKKFDSWVQNHKIKKIVSNQKAENKQKNTQIEEKEELIIGDSKRLSIAKVEEHIDIETHKDGSSADIEGTEASRNTSTSHKRTVSSRKDSQINTSLEPMRKKKTKFEKYLELENQNGVTSAKEDLALEKKLAKKLKLKDRKLGGDDDEINVLLEGISSVFDDVEEDSRRNISRKKNKKSFKKRLDLDAEIKSDDLVGEFESEHEKNHAQASGIEKPTKYVPPQLRSLSVNESEEYSQIRKRVRGILNRLSESNVEGTAGEMSLIFQSISRSDGVQIISEEILTSCSGGLRGNGQYAASFAALVSGLACLVGIDFGAKLLASLAKCFEDKYQKEDSLSLRNLTLLLSYLYIFGVCSSDLIYDFMMMLGSRLTEVDVSTILTVLNCSGMRLRSDDPATMKNFILSIQNKVTELKAASGDTQGNTGSKRMEFMLETILDIKNNKKKAKDDTLQHTRIKKWLQKLRAESILVRGLKWSKLLDPEKKGQWWLSGEMMSSSTNSNKFENFAKKMDKESLEAQMLQLAAGQGMNTSARRAIFCIIMNAEDYIDAFEKLLRLDLQGKQDREIMRVLVECCLREKVFNKYYCVLATKLCNHDKNHKFTLQYCIWDHYTELESKLQMQSTQLAKLTAEMVSGFTLSLAVLKKADLHDITKLTERKISHFRMFFEAVFEYADDLVWNIFTRIAGSSQYETLRTGIKLFIEKYVTGNQKQFAGKYKIAKKALESVEEEDPFL</sequence>
<feature type="domain" description="MI" evidence="7">
    <location>
        <begin position="628"/>
        <end position="744"/>
    </location>
</feature>
<dbReference type="InterPro" id="IPR003891">
    <property type="entry name" value="Initiation_fac_eIF4g_MI"/>
</dbReference>
<dbReference type="Pfam" id="PF02854">
    <property type="entry name" value="MIF4G"/>
    <property type="match status" value="1"/>
</dbReference>
<evidence type="ECO:0000256" key="5">
    <source>
        <dbReference type="SAM" id="MobiDB-lite"/>
    </source>
</evidence>
<feature type="region of interest" description="Disordered" evidence="5">
    <location>
        <begin position="1"/>
        <end position="26"/>
    </location>
</feature>
<dbReference type="SMART" id="SM00544">
    <property type="entry name" value="MA3"/>
    <property type="match status" value="1"/>
</dbReference>
<feature type="transmembrane region" description="Helical" evidence="6">
    <location>
        <begin position="440"/>
        <end position="459"/>
    </location>
</feature>
<protein>
    <recommendedName>
        <fullName evidence="7">MI domain-containing protein</fullName>
    </recommendedName>
</protein>